<reference evidence="1 2" key="1">
    <citation type="journal article" date="2012" name="Stand. Genomic Sci.">
        <title>Complete genome sequencing and analysis of Saprospira grandis str. Lewin, a predatory marine bacterium.</title>
        <authorList>
            <person name="Saw J.H."/>
            <person name="Yuryev A."/>
            <person name="Kanbe M."/>
            <person name="Hou S."/>
            <person name="Young A.G."/>
            <person name="Aizawa S."/>
            <person name="Alam M."/>
        </authorList>
    </citation>
    <scope>NUCLEOTIDE SEQUENCE [LARGE SCALE GENOMIC DNA]</scope>
    <source>
        <strain evidence="1 2">Lewin</strain>
    </source>
</reference>
<sequence>MLFWAGYKLHFVDGNMSNNINYRAYSWLFIGDEAGKKIGQYNTGTRMQHPQRFLKDGNIIFQDTTDNCYLRTWINFRDSIPNEIYILCTFENGGDLYAFERP</sequence>
<name>H6L1W6_SAPGL</name>
<dbReference type="Proteomes" id="UP000007519">
    <property type="component" value="Chromosome"/>
</dbReference>
<evidence type="ECO:0000313" key="1">
    <source>
        <dbReference type="EMBL" id="AFC26194.1"/>
    </source>
</evidence>
<keyword evidence="2" id="KW-1185">Reference proteome</keyword>
<evidence type="ECO:0000313" key="2">
    <source>
        <dbReference type="Proteomes" id="UP000007519"/>
    </source>
</evidence>
<protein>
    <submittedName>
        <fullName evidence="1">Uncharacterized protein</fullName>
    </submittedName>
</protein>
<dbReference type="HOGENOM" id="CLU_2275489_0_0_10"/>
<dbReference type="AlphaFoldDB" id="H6L1W6"/>
<gene>
    <name evidence="1" type="ordered locus">SGRA_3470</name>
</gene>
<organism evidence="1 2">
    <name type="scientific">Saprospira grandis (strain Lewin)</name>
    <dbReference type="NCBI Taxonomy" id="984262"/>
    <lineage>
        <taxon>Bacteria</taxon>
        <taxon>Pseudomonadati</taxon>
        <taxon>Bacteroidota</taxon>
        <taxon>Saprospiria</taxon>
        <taxon>Saprospirales</taxon>
        <taxon>Saprospiraceae</taxon>
        <taxon>Saprospira</taxon>
    </lineage>
</organism>
<dbReference type="STRING" id="984262.SGRA_3470"/>
<proteinExistence type="predicted"/>
<dbReference type="EMBL" id="CP002831">
    <property type="protein sequence ID" value="AFC26194.1"/>
    <property type="molecule type" value="Genomic_DNA"/>
</dbReference>
<accession>H6L1W6</accession>
<dbReference type="KEGG" id="sgn:SGRA_3470"/>